<evidence type="ECO:0000313" key="2">
    <source>
        <dbReference type="Proteomes" id="UP000712157"/>
    </source>
</evidence>
<dbReference type="InterPro" id="IPR006901">
    <property type="entry name" value="TrmK"/>
</dbReference>
<comment type="caution">
    <text evidence="1">The sequence shown here is derived from an EMBL/GenBank/DDBJ whole genome shotgun (WGS) entry which is preliminary data.</text>
</comment>
<dbReference type="GO" id="GO:0160105">
    <property type="term" value="F:tRNA (adenine(22)-N1)-methyltransferase activity"/>
    <property type="evidence" value="ECO:0007669"/>
    <property type="project" value="InterPro"/>
</dbReference>
<gene>
    <name evidence="1" type="ORF">KTH89_19225</name>
</gene>
<dbReference type="Proteomes" id="UP000712157">
    <property type="component" value="Unassembled WGS sequence"/>
</dbReference>
<dbReference type="InterPro" id="IPR029063">
    <property type="entry name" value="SAM-dependent_MTases_sf"/>
</dbReference>
<dbReference type="PANTHER" id="PTHR38451:SF1">
    <property type="entry name" value="TRNA (ADENINE(22)-N(1))-METHYLTRANSFERASE"/>
    <property type="match status" value="1"/>
</dbReference>
<dbReference type="AlphaFoldDB" id="A0A949NCG7"/>
<dbReference type="GO" id="GO:0032259">
    <property type="term" value="P:methylation"/>
    <property type="evidence" value="ECO:0007669"/>
    <property type="project" value="UniProtKB-KW"/>
</dbReference>
<keyword evidence="2" id="KW-1185">Reference proteome</keyword>
<name>A0A949NCG7_9FIRM</name>
<protein>
    <submittedName>
        <fullName evidence="1">Class I SAM-dependent methyltransferase</fullName>
    </submittedName>
</protein>
<dbReference type="EMBL" id="JAHQCW010000039">
    <property type="protein sequence ID" value="MBU9738677.1"/>
    <property type="molecule type" value="Genomic_DNA"/>
</dbReference>
<evidence type="ECO:0000313" key="1">
    <source>
        <dbReference type="EMBL" id="MBU9738677.1"/>
    </source>
</evidence>
<proteinExistence type="predicted"/>
<keyword evidence="1" id="KW-0489">Methyltransferase</keyword>
<dbReference type="Pfam" id="PF12847">
    <property type="entry name" value="Methyltransf_18"/>
    <property type="match status" value="1"/>
</dbReference>
<dbReference type="PANTHER" id="PTHR38451">
    <property type="entry name" value="TRNA (ADENINE(22)-N(1))-METHYLTRANSFERASE"/>
    <property type="match status" value="1"/>
</dbReference>
<dbReference type="SUPFAM" id="SSF53335">
    <property type="entry name" value="S-adenosyl-L-methionine-dependent methyltransferases"/>
    <property type="match status" value="1"/>
</dbReference>
<keyword evidence="1" id="KW-0808">Transferase</keyword>
<organism evidence="1 2">
    <name type="scientific">Diplocloster agilis</name>
    <dbReference type="NCBI Taxonomy" id="2850323"/>
    <lineage>
        <taxon>Bacteria</taxon>
        <taxon>Bacillati</taxon>
        <taxon>Bacillota</taxon>
        <taxon>Clostridia</taxon>
        <taxon>Lachnospirales</taxon>
        <taxon>Lachnospiraceae</taxon>
        <taxon>Diplocloster</taxon>
    </lineage>
</organism>
<reference evidence="1" key="1">
    <citation type="submission" date="2021-06" db="EMBL/GenBank/DDBJ databases">
        <title>Description of novel taxa of the family Lachnospiraceae.</title>
        <authorList>
            <person name="Chaplin A.V."/>
            <person name="Sokolova S.R."/>
            <person name="Pikina A.P."/>
            <person name="Korzhanova M."/>
            <person name="Belova V."/>
            <person name="Korostin D."/>
            <person name="Efimov B.A."/>
        </authorList>
    </citation>
    <scope>NUCLEOTIDE SEQUENCE</scope>
    <source>
        <strain evidence="1">ASD5720</strain>
    </source>
</reference>
<accession>A0A949NCG7</accession>
<dbReference type="RefSeq" id="WP_238722774.1">
    <property type="nucleotide sequence ID" value="NZ_JAHQCW010000039.1"/>
</dbReference>
<sequence length="233" mass="26150">MQLSKRLSAVAALVTPGTVLADVGTDHGYIPIELVERGVIPRALALDVNAGPLRRADEHIRMHQLTDYIETRLSDGLKEVKEGEADACVIAGMGGPLTIRILTQSRPAAQAMGEWILQPQSEIEAVRRFVYGEGFHIEQEDMVLEDGKYYPMMKAVRGNMDQPDGIYCTTGFCYGPCLLRDRHPVLHAYLLKEQKLYEELGGKLRKQGVKKRLQEVERELLLVRDALAFFDET</sequence>
<dbReference type="Gene3D" id="3.40.50.150">
    <property type="entry name" value="Vaccinia Virus protein VP39"/>
    <property type="match status" value="1"/>
</dbReference>
<dbReference type="PIRSF" id="PIRSF018637">
    <property type="entry name" value="TrmK"/>
    <property type="match status" value="1"/>
</dbReference>